<feature type="region of interest" description="Disordered" evidence="1">
    <location>
        <begin position="202"/>
        <end position="231"/>
    </location>
</feature>
<dbReference type="PANTHER" id="PTHR11439">
    <property type="entry name" value="GAG-POL-RELATED RETROTRANSPOSON"/>
    <property type="match status" value="1"/>
</dbReference>
<reference evidence="4" key="2">
    <citation type="submission" date="2022-01" db="EMBL/GenBank/DDBJ databases">
        <authorList>
            <person name="Yamashiro T."/>
            <person name="Shiraishi A."/>
            <person name="Satake H."/>
            <person name="Nakayama K."/>
        </authorList>
    </citation>
    <scope>NUCLEOTIDE SEQUENCE</scope>
</reference>
<dbReference type="InterPro" id="IPR036397">
    <property type="entry name" value="RNaseH_sf"/>
</dbReference>
<evidence type="ECO:0000313" key="5">
    <source>
        <dbReference type="Proteomes" id="UP001151760"/>
    </source>
</evidence>
<feature type="compositionally biased region" description="Basic and acidic residues" evidence="1">
    <location>
        <begin position="202"/>
        <end position="216"/>
    </location>
</feature>
<dbReference type="SUPFAM" id="SSF56672">
    <property type="entry name" value="DNA/RNA polymerases"/>
    <property type="match status" value="1"/>
</dbReference>
<dbReference type="InterPro" id="IPR012337">
    <property type="entry name" value="RNaseH-like_sf"/>
</dbReference>
<dbReference type="InterPro" id="IPR057670">
    <property type="entry name" value="SH3_retrovirus"/>
</dbReference>
<dbReference type="PANTHER" id="PTHR11439:SF495">
    <property type="entry name" value="REVERSE TRANSCRIPTASE, RNA-DEPENDENT DNA POLYMERASE-RELATED"/>
    <property type="match status" value="1"/>
</dbReference>
<gene>
    <name evidence="4" type="ORF">Tco_0802931</name>
</gene>
<dbReference type="Pfam" id="PF07727">
    <property type="entry name" value="RVT_2"/>
    <property type="match status" value="1"/>
</dbReference>
<comment type="caution">
    <text evidence="4">The sequence shown here is derived from an EMBL/GenBank/DDBJ whole genome shotgun (WGS) entry which is preliminary data.</text>
</comment>
<dbReference type="EMBL" id="BQNB010011850">
    <property type="protein sequence ID" value="GJS95963.1"/>
    <property type="molecule type" value="Genomic_DNA"/>
</dbReference>
<accession>A0ABQ5A4J7</accession>
<keyword evidence="5" id="KW-1185">Reference proteome</keyword>
<evidence type="ECO:0000259" key="2">
    <source>
        <dbReference type="Pfam" id="PF07727"/>
    </source>
</evidence>
<protein>
    <submittedName>
        <fullName evidence="4">Ribonuclease H-like domain-containing protein</fullName>
    </submittedName>
</protein>
<feature type="compositionally biased region" description="Basic and acidic residues" evidence="1">
    <location>
        <begin position="907"/>
        <end position="917"/>
    </location>
</feature>
<feature type="region of interest" description="Disordered" evidence="1">
    <location>
        <begin position="906"/>
        <end position="927"/>
    </location>
</feature>
<name>A0ABQ5A4J7_9ASTR</name>
<reference evidence="4" key="1">
    <citation type="journal article" date="2022" name="Int. J. Mol. Sci.">
        <title>Draft Genome of Tanacetum Coccineum: Genomic Comparison of Closely Related Tanacetum-Family Plants.</title>
        <authorList>
            <person name="Yamashiro T."/>
            <person name="Shiraishi A."/>
            <person name="Nakayama K."/>
            <person name="Satake H."/>
        </authorList>
    </citation>
    <scope>NUCLEOTIDE SEQUENCE</scope>
</reference>
<feature type="domain" description="Reverse transcriptase Ty1/copia-type" evidence="2">
    <location>
        <begin position="404"/>
        <end position="646"/>
    </location>
</feature>
<dbReference type="Gene3D" id="3.30.420.10">
    <property type="entry name" value="Ribonuclease H-like superfamily/Ribonuclease H"/>
    <property type="match status" value="1"/>
</dbReference>
<evidence type="ECO:0000313" key="4">
    <source>
        <dbReference type="EMBL" id="GJS95963.1"/>
    </source>
</evidence>
<dbReference type="SUPFAM" id="SSF53098">
    <property type="entry name" value="Ribonuclease H-like"/>
    <property type="match status" value="1"/>
</dbReference>
<evidence type="ECO:0000256" key="1">
    <source>
        <dbReference type="SAM" id="MobiDB-lite"/>
    </source>
</evidence>
<dbReference type="Proteomes" id="UP001151760">
    <property type="component" value="Unassembled WGS sequence"/>
</dbReference>
<dbReference type="CDD" id="cd09272">
    <property type="entry name" value="RNase_HI_RT_Ty1"/>
    <property type="match status" value="1"/>
</dbReference>
<feature type="domain" description="Retroviral polymerase SH3-like" evidence="3">
    <location>
        <begin position="68"/>
        <end position="117"/>
    </location>
</feature>
<organism evidence="4 5">
    <name type="scientific">Tanacetum coccineum</name>
    <dbReference type="NCBI Taxonomy" id="301880"/>
    <lineage>
        <taxon>Eukaryota</taxon>
        <taxon>Viridiplantae</taxon>
        <taxon>Streptophyta</taxon>
        <taxon>Embryophyta</taxon>
        <taxon>Tracheophyta</taxon>
        <taxon>Spermatophyta</taxon>
        <taxon>Magnoliopsida</taxon>
        <taxon>eudicotyledons</taxon>
        <taxon>Gunneridae</taxon>
        <taxon>Pentapetalae</taxon>
        <taxon>asterids</taxon>
        <taxon>campanulids</taxon>
        <taxon>Asterales</taxon>
        <taxon>Asteraceae</taxon>
        <taxon>Asteroideae</taxon>
        <taxon>Anthemideae</taxon>
        <taxon>Anthemidinae</taxon>
        <taxon>Tanacetum</taxon>
    </lineage>
</organism>
<dbReference type="Pfam" id="PF25597">
    <property type="entry name" value="SH3_retrovirus"/>
    <property type="match status" value="1"/>
</dbReference>
<proteinExistence type="predicted"/>
<sequence length="1082" mass="124430">MDEFCGQKGIKREYSIAKTPQQNRVAERKNMTLIEASRTMLADSLLSTVAPSISFIRPFGCPVTILNTLDPLEKFDGKVEEEFLVGYSVNSKAFRVFNTETKKVKENLHVNFLENKPNVTGQGPNRIFDIDSLTNSMNYQPVSTWNQTYKNTGPQETNGNTDDKAKDYTVDDDACRKTIQEPASEYDQALKNVLDKMIDQEKEATKQSDAIRKDTPDNTASASKTFSPFGPSSGPSFVPFGASFPNDVANLTHDPLMPELEDTAEIQSTGIFGNAYDNHDLETLNTPYANQSVGVEADFNNMEPSTVVSHIPTTRVHSIHLKAQIIGDPKSAVQTRDMTKKNSGEHAMISYIKKQRRTNHKDFQNCLFACFLSQHEPTKISQALDDKSWVKAMQEELLQFNIQKVWTLVDLPSGKKDIGTKWVHRNKKDERGIVVRNKARMVAQGYKQEEGIDYDEVFAPVTRLEAIRIFLVFASFMNFPVYQMDVKSAFLYDTIEEEVYVFQPPGFVDPEFPKKVYKVEKALYDLHQAPRAWYETLFTYLLDNGFHRGQIDKTLFIKRLKGDILLVQVYVDDIILGSTKKSLCDEFEQIIHNRVQMSLIGELTFFLGLQVKQKEDGIFISQDKYVGEILKKFGFSSVRIASTPMETNKALTKDEDGEGADDHLYRSMIGSLMYLTSSIPDIMFSVCACLGFQCKKQTVVANSTTEAEYIAGSHCYGQVLWIQNQMLDYGFNFMQTKIYVDNESAICVIKNHVYHSKTKHIKTRHHFIRESYEKRLIEMVKIHTDHNVADLLTKAFDVGDEAVHKELGDRMERAATTASSFEAEQDSAKAMTEQEQERINFEAALELQKQLDEREEVATEPTQAQQINWSDPAGGYKMNYFKGMKYEDIRPIFEKVWDQIQSFAPMDSEKEKDSEKKGSRKKSLARKRADLVPREEFSMEIESLATKYPIVDWKTHVLTENFMYYQIFRADGSSKNYKIFSEMLDDFDRQDGDLKILFKPGEEDEVWRNQREYNLISWRLFDSCRIRILLMNNGIAIHMMIEKKYPLTQEMLSKMLSRKLEVDHENEMAFELLRFIRSQVQK</sequence>
<dbReference type="InterPro" id="IPR043502">
    <property type="entry name" value="DNA/RNA_pol_sf"/>
</dbReference>
<dbReference type="InterPro" id="IPR013103">
    <property type="entry name" value="RVT_2"/>
</dbReference>
<evidence type="ECO:0000259" key="3">
    <source>
        <dbReference type="Pfam" id="PF25597"/>
    </source>
</evidence>